<dbReference type="SUPFAM" id="SSF55931">
    <property type="entry name" value="Glutamine synthetase/guanido kinase"/>
    <property type="match status" value="1"/>
</dbReference>
<dbReference type="GO" id="GO:0004356">
    <property type="term" value="F:glutamine synthetase activity"/>
    <property type="evidence" value="ECO:0007669"/>
    <property type="project" value="InterPro"/>
</dbReference>
<evidence type="ECO:0000313" key="7">
    <source>
        <dbReference type="Proteomes" id="UP000018781"/>
    </source>
</evidence>
<dbReference type="Pfam" id="PF00120">
    <property type="entry name" value="Gln-synt_C"/>
    <property type="match status" value="1"/>
</dbReference>
<dbReference type="GeneID" id="29940007"/>
<protein>
    <submittedName>
        <fullName evidence="6">Glutamine synthetase</fullName>
    </submittedName>
</protein>
<geneLocation type="plasmid" evidence="7">
    <name>1</name>
</geneLocation>
<dbReference type="SMART" id="SM01230">
    <property type="entry name" value="Gln-synt_C"/>
    <property type="match status" value="1"/>
</dbReference>
<dbReference type="Gene3D" id="3.30.590.10">
    <property type="entry name" value="Glutamine synthetase/guanido kinase, catalytic domain"/>
    <property type="match status" value="1"/>
</dbReference>
<evidence type="ECO:0000313" key="6">
    <source>
        <dbReference type="EMBL" id="AHD24144.1"/>
    </source>
</evidence>
<dbReference type="EMBL" id="CP006997">
    <property type="protein sequence ID" value="AHD24144.1"/>
    <property type="molecule type" value="Genomic_DNA"/>
</dbReference>
<dbReference type="PROSITE" id="PS51987">
    <property type="entry name" value="GS_CATALYTIC"/>
    <property type="match status" value="1"/>
</dbReference>
<feature type="domain" description="GS catalytic" evidence="5">
    <location>
        <begin position="102"/>
        <end position="433"/>
    </location>
</feature>
<comment type="similarity">
    <text evidence="1 3 4">Belongs to the glutamine synthetase family.</text>
</comment>
<organism evidence="6 7">
    <name type="scientific">Rhodococcus pyridinivorans SB3094</name>
    <dbReference type="NCBI Taxonomy" id="1435356"/>
    <lineage>
        <taxon>Bacteria</taxon>
        <taxon>Bacillati</taxon>
        <taxon>Actinomycetota</taxon>
        <taxon>Actinomycetes</taxon>
        <taxon>Mycobacteriales</taxon>
        <taxon>Nocardiaceae</taxon>
        <taxon>Rhodococcus</taxon>
    </lineage>
</organism>
<keyword evidence="2" id="KW-0436">Ligase</keyword>
<dbReference type="Proteomes" id="UP000018781">
    <property type="component" value="Plasmid unnamed"/>
</dbReference>
<sequence>MANHVSMTQLEVPDYDLGLRGKLVRSDKTVHPSGLAFCTIIYGLSLTDEVTDTPFSNAENGYPDLTLAPDESTRIDLPWRAGTQAVIGDHLSADGRPFEASPRAVLKSLVERYRALDLNPVLGYEYEVWVFRENNNCDRGDPTRFEPFGSTENAYSLTRSAEIDRFAQQFIDRMNDVGIEVEAFHAELGPGFFEFTLTPQPALKAADHAARARQYLRDLCAEHGLRASFMAKPFADKSGAGGHVHSSLARGGQNIFATEPGTLSPIGSRYLAGLVNSMPDLALMFNPFINSYKRIVPDMFVAEHASWGYDDRNAACRVLVDGITSARIEHRRPGADANPYVVADALLAGGLDGLQRSLELPQVGLHKGSAVDLPSNLSQALVLFESSPIAADLLGKTFTQSFAATRRAELNRFEQWIHSSITDWELSRHLEHQ</sequence>
<dbReference type="RefSeq" id="WP_024100379.1">
    <property type="nucleotide sequence ID" value="NC_023144.1"/>
</dbReference>
<evidence type="ECO:0000256" key="1">
    <source>
        <dbReference type="ARBA" id="ARBA00009897"/>
    </source>
</evidence>
<gene>
    <name evidence="6" type="ORF">Y013_25885</name>
</gene>
<dbReference type="SUPFAM" id="SSF54368">
    <property type="entry name" value="Glutamine synthetase, N-terminal domain"/>
    <property type="match status" value="1"/>
</dbReference>
<evidence type="ECO:0000256" key="2">
    <source>
        <dbReference type="ARBA" id="ARBA00022598"/>
    </source>
</evidence>
<evidence type="ECO:0000256" key="3">
    <source>
        <dbReference type="PROSITE-ProRule" id="PRU01331"/>
    </source>
</evidence>
<dbReference type="HOGENOM" id="CLU_017290_0_3_11"/>
<reference evidence="6 7" key="1">
    <citation type="journal article" date="2014" name="Genome Announc.">
        <title>Complete Genome of Rhodococcus pyridinivorans SB3094, a Methyl-Ethyl-Ketone-Degrading Bacterium Used for Bioaugmentation.</title>
        <authorList>
            <person name="Dueholm M.S."/>
            <person name="Albertsen M."/>
            <person name="D'Imperio S."/>
            <person name="Tale V.P."/>
            <person name="Lewis D."/>
            <person name="Nielsen P.H."/>
            <person name="Nielsen J.L."/>
        </authorList>
    </citation>
    <scope>NUCLEOTIDE SEQUENCE [LARGE SCALE GENOMIC DNA]</scope>
    <source>
        <strain evidence="7">SB3094</strain>
        <plasmid evidence="7">1</plasmid>
    </source>
</reference>
<dbReference type="KEGG" id="rpy:Y013_25885"/>
<accession>V9XQ00</accession>
<proteinExistence type="inferred from homology"/>
<dbReference type="PANTHER" id="PTHR43785:SF12">
    <property type="entry name" value="TYPE-1 GLUTAMINE SYNTHETASE 2"/>
    <property type="match status" value="1"/>
</dbReference>
<dbReference type="InterPro" id="IPR008146">
    <property type="entry name" value="Gln_synth_cat_dom"/>
</dbReference>
<dbReference type="PATRIC" id="fig|1435356.3.peg.5212"/>
<dbReference type="InterPro" id="IPR036651">
    <property type="entry name" value="Gln_synt_N_sf"/>
</dbReference>
<dbReference type="InterPro" id="IPR014746">
    <property type="entry name" value="Gln_synth/guanido_kin_cat_dom"/>
</dbReference>
<keyword evidence="6" id="KW-0614">Plasmid</keyword>
<dbReference type="GO" id="GO:0006542">
    <property type="term" value="P:glutamine biosynthetic process"/>
    <property type="evidence" value="ECO:0007669"/>
    <property type="project" value="InterPro"/>
</dbReference>
<dbReference type="PANTHER" id="PTHR43785">
    <property type="entry name" value="GAMMA-GLUTAMYLPUTRESCINE SYNTHETASE"/>
    <property type="match status" value="1"/>
</dbReference>
<name>V9XQ00_9NOCA</name>
<dbReference type="AlphaFoldDB" id="V9XQ00"/>
<evidence type="ECO:0000256" key="4">
    <source>
        <dbReference type="RuleBase" id="RU000384"/>
    </source>
</evidence>
<evidence type="ECO:0000259" key="5">
    <source>
        <dbReference type="PROSITE" id="PS51987"/>
    </source>
</evidence>
<dbReference type="eggNOG" id="COG0174">
    <property type="taxonomic scope" value="Bacteria"/>
</dbReference>